<dbReference type="InterPro" id="IPR053061">
    <property type="entry name" value="AN1-type_zinc_finger"/>
</dbReference>
<dbReference type="AlphaFoldDB" id="A0AAD5UN52"/>
<comment type="caution">
    <text evidence="8">The sequence shown here is derived from an EMBL/GenBank/DDBJ whole genome shotgun (WGS) entry which is preliminary data.</text>
</comment>
<dbReference type="InterPro" id="IPR000058">
    <property type="entry name" value="Znf_AN1"/>
</dbReference>
<feature type="compositionally biased region" description="Low complexity" evidence="5">
    <location>
        <begin position="18"/>
        <end position="31"/>
    </location>
</feature>
<keyword evidence="3" id="KW-0862">Zinc</keyword>
<evidence type="ECO:0000259" key="6">
    <source>
        <dbReference type="PROSITE" id="PS50053"/>
    </source>
</evidence>
<dbReference type="Pfam" id="PF00240">
    <property type="entry name" value="ubiquitin"/>
    <property type="match status" value="1"/>
</dbReference>
<evidence type="ECO:0000256" key="2">
    <source>
        <dbReference type="ARBA" id="ARBA00022771"/>
    </source>
</evidence>
<dbReference type="Gene3D" id="3.10.20.90">
    <property type="entry name" value="Phosphatidylinositol 3-kinase Catalytic Subunit, Chain A, domain 1"/>
    <property type="match status" value="1"/>
</dbReference>
<evidence type="ECO:0000313" key="8">
    <source>
        <dbReference type="EMBL" id="KAJ3261822.1"/>
    </source>
</evidence>
<dbReference type="GO" id="GO:0008270">
    <property type="term" value="F:zinc ion binding"/>
    <property type="evidence" value="ECO:0007669"/>
    <property type="project" value="UniProtKB-KW"/>
</dbReference>
<feature type="domain" description="Ubiquitin-like" evidence="6">
    <location>
        <begin position="91"/>
        <end position="167"/>
    </location>
</feature>
<keyword evidence="1" id="KW-0479">Metal-binding</keyword>
<feature type="region of interest" description="Disordered" evidence="5">
    <location>
        <begin position="399"/>
        <end position="470"/>
    </location>
</feature>
<evidence type="ECO:0000256" key="4">
    <source>
        <dbReference type="PROSITE-ProRule" id="PRU00449"/>
    </source>
</evidence>
<dbReference type="InterPro" id="IPR000626">
    <property type="entry name" value="Ubiquitin-like_dom"/>
</dbReference>
<protein>
    <submittedName>
        <fullName evidence="8">AN1-type zinc finger protein 5</fullName>
    </submittedName>
</protein>
<reference evidence="8" key="1">
    <citation type="submission" date="2020-05" db="EMBL/GenBank/DDBJ databases">
        <title>Phylogenomic resolution of chytrid fungi.</title>
        <authorList>
            <person name="Stajich J.E."/>
            <person name="Amses K."/>
            <person name="Simmons R."/>
            <person name="Seto K."/>
            <person name="Myers J."/>
            <person name="Bonds A."/>
            <person name="Quandt C.A."/>
            <person name="Barry K."/>
            <person name="Liu P."/>
            <person name="Grigoriev I."/>
            <person name="Longcore J.E."/>
            <person name="James T.Y."/>
        </authorList>
    </citation>
    <scope>NUCLEOTIDE SEQUENCE</scope>
    <source>
        <strain evidence="8">PLAUS21</strain>
    </source>
</reference>
<feature type="region of interest" description="Disordered" evidence="5">
    <location>
        <begin position="1"/>
        <end position="39"/>
    </location>
</feature>
<dbReference type="SMART" id="SM00213">
    <property type="entry name" value="UBQ"/>
    <property type="match status" value="1"/>
</dbReference>
<keyword evidence="9" id="KW-1185">Reference proteome</keyword>
<evidence type="ECO:0000313" key="9">
    <source>
        <dbReference type="Proteomes" id="UP001210925"/>
    </source>
</evidence>
<feature type="compositionally biased region" description="Low complexity" evidence="5">
    <location>
        <begin position="269"/>
        <end position="282"/>
    </location>
</feature>
<dbReference type="PANTHER" id="PTHR46728">
    <property type="entry name" value="AN1-TYPE ZINC FINGER PROTEIN 4"/>
    <property type="match status" value="1"/>
</dbReference>
<dbReference type="PROSITE" id="PS51039">
    <property type="entry name" value="ZF_AN1"/>
    <property type="match status" value="1"/>
</dbReference>
<dbReference type="InterPro" id="IPR035896">
    <property type="entry name" value="AN1-like_Znf"/>
</dbReference>
<feature type="compositionally biased region" description="Low complexity" evidence="5">
    <location>
        <begin position="458"/>
        <end position="470"/>
    </location>
</feature>
<dbReference type="Gene3D" id="4.10.1110.10">
    <property type="entry name" value="AN1-like Zinc finger"/>
    <property type="match status" value="1"/>
</dbReference>
<sequence>MKRNEAGGTDPETPNIPTNSRSVSRSSTNNTPQSKPPARLLTANLVKSAHSEEGLIEAKQLPLNKSQKSIKLKTPTKSTKPKVTVKKPLTMNLNVATMTGKIFQFNVSTTTTVGQLKEHIYHEEGIATESQLLVFNGKHLNNDMSELTSLGLREGSNLQLVLQMAGGPGPPIQSKTATLADDQFVFLLCKQNQEIYVLEVHLKDGNQPKSVTKHLLRLQSPLKGNKLWDFLGSNECFDISDMCELQFDVELSSIGSTPSSSSDLKDSRPSSGSSSFSYVSSAKDSRPMSGSSNSSNLSSDEVFQNLFWDNEWMLTENTETPGLSKVTSVSQIRPATAISLMRLPSGSRPMIIIPKTRPASAEKWIEGFKNQMQSHDSLIEDMPKSKTNSAESGTFDNESLEYFKSSNPKTKTKRALKSARKPSIPQKQSGGQDQLMQFTSKLSTPNKKTPARKQIAVSPRKSPKSPTKPITSISKKLVCTECHKKLGPAQSFICKCKQMFCSTHRYSDRHVCSFDYKSDGKATLVRNNPLIKNDKCIKL</sequence>
<proteinExistence type="predicted"/>
<feature type="compositionally biased region" description="Polar residues" evidence="5">
    <location>
        <begin position="425"/>
        <end position="447"/>
    </location>
</feature>
<dbReference type="Proteomes" id="UP001210925">
    <property type="component" value="Unassembled WGS sequence"/>
</dbReference>
<organism evidence="8 9">
    <name type="scientific">Boothiomyces macroporosus</name>
    <dbReference type="NCBI Taxonomy" id="261099"/>
    <lineage>
        <taxon>Eukaryota</taxon>
        <taxon>Fungi</taxon>
        <taxon>Fungi incertae sedis</taxon>
        <taxon>Chytridiomycota</taxon>
        <taxon>Chytridiomycota incertae sedis</taxon>
        <taxon>Chytridiomycetes</taxon>
        <taxon>Rhizophydiales</taxon>
        <taxon>Terramycetaceae</taxon>
        <taxon>Boothiomyces</taxon>
    </lineage>
</organism>
<dbReference type="SUPFAM" id="SSF54236">
    <property type="entry name" value="Ubiquitin-like"/>
    <property type="match status" value="1"/>
</dbReference>
<feature type="region of interest" description="Disordered" evidence="5">
    <location>
        <begin position="254"/>
        <end position="297"/>
    </location>
</feature>
<evidence type="ECO:0000256" key="5">
    <source>
        <dbReference type="SAM" id="MobiDB-lite"/>
    </source>
</evidence>
<feature type="compositionally biased region" description="Basic residues" evidence="5">
    <location>
        <begin position="410"/>
        <end position="420"/>
    </location>
</feature>
<dbReference type="EMBL" id="JADGKB010000004">
    <property type="protein sequence ID" value="KAJ3261822.1"/>
    <property type="molecule type" value="Genomic_DNA"/>
</dbReference>
<dbReference type="SUPFAM" id="SSF118310">
    <property type="entry name" value="AN1-like Zinc finger"/>
    <property type="match status" value="1"/>
</dbReference>
<dbReference type="CDD" id="cd17039">
    <property type="entry name" value="Ubl_ubiquitin_like"/>
    <property type="match status" value="1"/>
</dbReference>
<dbReference type="PANTHER" id="PTHR46728:SF1">
    <property type="entry name" value="AN1-TYPE ZINC FINGER PROTEIN 4"/>
    <property type="match status" value="1"/>
</dbReference>
<name>A0AAD5UN52_9FUNG</name>
<accession>A0AAD5UN52</accession>
<keyword evidence="2 4" id="KW-0863">Zinc-finger</keyword>
<dbReference type="SMART" id="SM00154">
    <property type="entry name" value="ZnF_AN1"/>
    <property type="match status" value="1"/>
</dbReference>
<evidence type="ECO:0000259" key="7">
    <source>
        <dbReference type="PROSITE" id="PS51039"/>
    </source>
</evidence>
<gene>
    <name evidence="8" type="primary">ZFAND5</name>
    <name evidence="8" type="ORF">HK103_004773</name>
</gene>
<dbReference type="Pfam" id="PF01428">
    <property type="entry name" value="zf-AN1"/>
    <property type="match status" value="1"/>
</dbReference>
<feature type="domain" description="AN1-type" evidence="7">
    <location>
        <begin position="471"/>
        <end position="520"/>
    </location>
</feature>
<dbReference type="InterPro" id="IPR029071">
    <property type="entry name" value="Ubiquitin-like_domsf"/>
</dbReference>
<evidence type="ECO:0000256" key="1">
    <source>
        <dbReference type="ARBA" id="ARBA00022723"/>
    </source>
</evidence>
<dbReference type="PROSITE" id="PS50053">
    <property type="entry name" value="UBIQUITIN_2"/>
    <property type="match status" value="1"/>
</dbReference>
<evidence type="ECO:0000256" key="3">
    <source>
        <dbReference type="ARBA" id="ARBA00022833"/>
    </source>
</evidence>